<keyword evidence="3 6" id="KW-0812">Transmembrane</keyword>
<evidence type="ECO:0000256" key="1">
    <source>
        <dbReference type="ARBA" id="ARBA00004651"/>
    </source>
</evidence>
<gene>
    <name evidence="8" type="ORF">SAMN05216215_102094</name>
</gene>
<evidence type="ECO:0000256" key="2">
    <source>
        <dbReference type="ARBA" id="ARBA00022475"/>
    </source>
</evidence>
<feature type="transmembrane region" description="Helical" evidence="6">
    <location>
        <begin position="231"/>
        <end position="251"/>
    </location>
</feature>
<dbReference type="Proteomes" id="UP000199529">
    <property type="component" value="Unassembled WGS sequence"/>
</dbReference>
<evidence type="ECO:0000313" key="9">
    <source>
        <dbReference type="Proteomes" id="UP000199529"/>
    </source>
</evidence>
<feature type="domain" description="Membrane transport protein MMPL" evidence="7">
    <location>
        <begin position="68"/>
        <end position="367"/>
    </location>
</feature>
<keyword evidence="2" id="KW-1003">Cell membrane</keyword>
<dbReference type="Pfam" id="PF03176">
    <property type="entry name" value="MMPL"/>
    <property type="match status" value="2"/>
</dbReference>
<feature type="transmembrane region" description="Helical" evidence="6">
    <location>
        <begin position="282"/>
        <end position="300"/>
    </location>
</feature>
<evidence type="ECO:0000256" key="3">
    <source>
        <dbReference type="ARBA" id="ARBA00022692"/>
    </source>
</evidence>
<dbReference type="AlphaFoldDB" id="A0A1H3HCL4"/>
<accession>A0A1H3HCL4</accession>
<evidence type="ECO:0000313" key="8">
    <source>
        <dbReference type="EMBL" id="SDY13080.1"/>
    </source>
</evidence>
<reference evidence="9" key="1">
    <citation type="submission" date="2016-10" db="EMBL/GenBank/DDBJ databases">
        <authorList>
            <person name="Varghese N."/>
            <person name="Submissions S."/>
        </authorList>
    </citation>
    <scope>NUCLEOTIDE SEQUENCE [LARGE SCALE GENOMIC DNA]</scope>
    <source>
        <strain evidence="9">CGMCC 4.3530</strain>
    </source>
</reference>
<dbReference type="Gene3D" id="1.20.1640.10">
    <property type="entry name" value="Multidrug efflux transporter AcrB transmembrane domain"/>
    <property type="match status" value="2"/>
</dbReference>
<feature type="transmembrane region" description="Helical" evidence="6">
    <location>
        <begin position="643"/>
        <end position="663"/>
    </location>
</feature>
<keyword evidence="5 6" id="KW-0472">Membrane</keyword>
<feature type="transmembrane region" description="Helical" evidence="6">
    <location>
        <begin position="21"/>
        <end position="39"/>
    </location>
</feature>
<dbReference type="SUPFAM" id="SSF82866">
    <property type="entry name" value="Multidrug efflux transporter AcrB transmembrane domain"/>
    <property type="match status" value="2"/>
</dbReference>
<dbReference type="InterPro" id="IPR004869">
    <property type="entry name" value="MMPL_dom"/>
</dbReference>
<feature type="domain" description="Membrane transport protein MMPL" evidence="7">
    <location>
        <begin position="400"/>
        <end position="709"/>
    </location>
</feature>
<dbReference type="GO" id="GO:0005886">
    <property type="term" value="C:plasma membrane"/>
    <property type="evidence" value="ECO:0007669"/>
    <property type="project" value="UniProtKB-SubCell"/>
</dbReference>
<keyword evidence="4 6" id="KW-1133">Transmembrane helix</keyword>
<dbReference type="InterPro" id="IPR050545">
    <property type="entry name" value="Mycobact_MmpL"/>
</dbReference>
<dbReference type="PANTHER" id="PTHR33406:SF13">
    <property type="entry name" value="MEMBRANE PROTEIN YDFJ"/>
    <property type="match status" value="1"/>
</dbReference>
<feature type="transmembrane region" description="Helical" evidence="6">
    <location>
        <begin position="552"/>
        <end position="576"/>
    </location>
</feature>
<feature type="transmembrane region" description="Helical" evidence="6">
    <location>
        <begin position="526"/>
        <end position="545"/>
    </location>
</feature>
<evidence type="ECO:0000259" key="7">
    <source>
        <dbReference type="Pfam" id="PF03176"/>
    </source>
</evidence>
<proteinExistence type="predicted"/>
<name>A0A1H3HCL4_9PSEU</name>
<feature type="transmembrane region" description="Helical" evidence="6">
    <location>
        <begin position="312"/>
        <end position="333"/>
    </location>
</feature>
<evidence type="ECO:0000256" key="6">
    <source>
        <dbReference type="SAM" id="Phobius"/>
    </source>
</evidence>
<evidence type="ECO:0000256" key="4">
    <source>
        <dbReference type="ARBA" id="ARBA00022989"/>
    </source>
</evidence>
<feature type="transmembrane region" description="Helical" evidence="6">
    <location>
        <begin position="669"/>
        <end position="697"/>
    </location>
</feature>
<dbReference type="PANTHER" id="PTHR33406">
    <property type="entry name" value="MEMBRANE PROTEIN MJ1562-RELATED"/>
    <property type="match status" value="1"/>
</dbReference>
<organism evidence="8 9">
    <name type="scientific">Saccharopolyspora shandongensis</name>
    <dbReference type="NCBI Taxonomy" id="418495"/>
    <lineage>
        <taxon>Bacteria</taxon>
        <taxon>Bacillati</taxon>
        <taxon>Actinomycetota</taxon>
        <taxon>Actinomycetes</taxon>
        <taxon>Pseudonocardiales</taxon>
        <taxon>Pseudonocardiaceae</taxon>
        <taxon>Saccharopolyspora</taxon>
    </lineage>
</organism>
<feature type="transmembrane region" description="Helical" evidence="6">
    <location>
        <begin position="367"/>
        <end position="386"/>
    </location>
</feature>
<feature type="transmembrane region" description="Helical" evidence="6">
    <location>
        <begin position="596"/>
        <end position="616"/>
    </location>
</feature>
<sequence length="726" mass="76650">MGKSRTVRVARWSAEHPVRALIGWFVFVALCLGAGSLAGTNSATVADHWVGEAGRADAMAAAGGLQRKPIEQITIAARSGPLDQARAEAAAAEVASRMEALPAVETVAPPVRSADGSMLRVEVTMKGPDEAADEQIDSLLALTEQVQQRHPLLLVAETGNVSTSAGVDQQRGDDLALSEAITLPVTLITLLVVFGSVLMAGVPLLLALSSIAAAMGLSMLVSHVVPDVGVGNNIILLIGMAVGVDYALFYLKREREERERADGRLGSAAIVGLAAETAGRTVVVSGIAVIVSAATLYLAADVIFSSLATGTITVVLVSVVSSVTALPALLVVLSRRAERRAKPAKLKKVRSGRIWDAMLRPAAKRPVLTLCVSVGILLLLSLPVLGMQMRVLNQDSHSREIPAMRTFDRMTAAFPELRTRHGVVVRAAPADAGAVRAALADLGRRVQGDPLFMAPAQPQASWDGRVSMLQIPVPFKTSSAEAARSLTHLRSDYVPAAFRALPGVEVAVSGDVAHDVDYLAHQNGKLPLVITALLVLTFVVSVVVFRSVVIGLVGVALNLLSAAASMGLLVIFFQFGLASTLFGFDPSATSAIGSRVPLFLFVILFGLSMDYQMFVVSRIREAALRGVPTRQAVLQGVGQSAKVVTSAAIVMVTVFATFMFLHLAEMKQIGFSLAVAVLLDAFVIRVLILPAALSLLGRATWWPSRLMHRTDPPTTPIPVRQTDPVG</sequence>
<evidence type="ECO:0000256" key="5">
    <source>
        <dbReference type="ARBA" id="ARBA00023136"/>
    </source>
</evidence>
<dbReference type="EMBL" id="FNOK01000020">
    <property type="protein sequence ID" value="SDY13080.1"/>
    <property type="molecule type" value="Genomic_DNA"/>
</dbReference>
<protein>
    <submittedName>
        <fullName evidence="8">Putative drug exporter of the RND superfamily</fullName>
    </submittedName>
</protein>
<keyword evidence="9" id="KW-1185">Reference proteome</keyword>
<comment type="subcellular location">
    <subcellularLocation>
        <location evidence="1">Cell membrane</location>
        <topology evidence="1">Multi-pass membrane protein</topology>
    </subcellularLocation>
</comment>
<dbReference type="STRING" id="418495.SAMN05216215_102094"/>